<dbReference type="AlphaFoldDB" id="A0A135L2L3"/>
<organism evidence="1 2">
    <name type="scientific">Tepidibacillus decaturensis</name>
    <dbReference type="NCBI Taxonomy" id="1413211"/>
    <lineage>
        <taxon>Bacteria</taxon>
        <taxon>Bacillati</taxon>
        <taxon>Bacillota</taxon>
        <taxon>Bacilli</taxon>
        <taxon>Bacillales</taxon>
        <taxon>Bacillaceae</taxon>
        <taxon>Tepidibacillus</taxon>
    </lineage>
</organism>
<sequence>KTRLHWMVILLISLILIFSTVSCSNKNEQTTPNEELKTGTEEPNQQTETFQDQGIYTGQIDNNSVEIRTKNEIMALQLTDEVRQVIETLVENDEVTFEYEKNKVGQLILTKLEKINSYKTSQRKLPKEKDIEIFVEGTKELRKAYLNESTLGYSIYVQPQFTFSGEEPGKDILFWNNDGNYYIRIEKLPDDVNIEDMRKNAALELQTIGKVYERNVEEIFDPFFRTAKFFLTSSTSQLTQNIMLIEIDGTLFKFKFNFPNGEAAEGVTPSLWAMLKTIDVNQ</sequence>
<dbReference type="EMBL" id="LSKU01000001">
    <property type="protein sequence ID" value="KXG43221.1"/>
    <property type="molecule type" value="Genomic_DNA"/>
</dbReference>
<keyword evidence="2" id="KW-1185">Reference proteome</keyword>
<feature type="non-terminal residue" evidence="1">
    <location>
        <position position="1"/>
    </location>
</feature>
<comment type="caution">
    <text evidence="1">The sequence shown here is derived from an EMBL/GenBank/DDBJ whole genome shotgun (WGS) entry which is preliminary data.</text>
</comment>
<dbReference type="OrthoDB" id="2735367at2"/>
<reference evidence="1 2" key="1">
    <citation type="submission" date="2016-02" db="EMBL/GenBank/DDBJ databases">
        <title>Draft Genome for Tepidibacillus decaturensis nov. sp. Strain Z9, an Anaerobic, Moderately Thermophilic and Heterotrophic Bacterium from Deep Subsurface of the Illinois Basin, USA.</title>
        <authorList>
            <person name="Dong Y."/>
            <person name="Chang J.Y."/>
            <person name="Sanford R."/>
            <person name="Fouke B.W."/>
        </authorList>
    </citation>
    <scope>NUCLEOTIDE SEQUENCE [LARGE SCALE GENOMIC DNA]</scope>
    <source>
        <strain evidence="1 2">Z9</strain>
    </source>
</reference>
<evidence type="ECO:0000313" key="1">
    <source>
        <dbReference type="EMBL" id="KXG43221.1"/>
    </source>
</evidence>
<gene>
    <name evidence="1" type="ORF">U473_03725</name>
</gene>
<accession>A0A135L2L3</accession>
<proteinExistence type="predicted"/>
<dbReference type="Proteomes" id="UP000070352">
    <property type="component" value="Unassembled WGS sequence"/>
</dbReference>
<protein>
    <submittedName>
        <fullName evidence="1">Uncharacterized protein</fullName>
    </submittedName>
</protein>
<name>A0A135L2L3_9BACI</name>
<evidence type="ECO:0000313" key="2">
    <source>
        <dbReference type="Proteomes" id="UP000070352"/>
    </source>
</evidence>
<dbReference type="RefSeq" id="WP_068723458.1">
    <property type="nucleotide sequence ID" value="NZ_LSKU01000001.1"/>
</dbReference>